<gene>
    <name evidence="3" type="ORF">S01H4_23678</name>
</gene>
<dbReference type="PRINTS" id="PR00813">
    <property type="entry name" value="BCTERIALGSPG"/>
</dbReference>
<evidence type="ECO:0008006" key="4">
    <source>
        <dbReference type="Google" id="ProtNLM"/>
    </source>
</evidence>
<reference evidence="3" key="1">
    <citation type="journal article" date="2014" name="Front. Microbiol.">
        <title>High frequency of phylogenetically diverse reductive dehalogenase-homologous genes in deep subseafloor sedimentary metagenomes.</title>
        <authorList>
            <person name="Kawai M."/>
            <person name="Futagami T."/>
            <person name="Toyoda A."/>
            <person name="Takaki Y."/>
            <person name="Nishi S."/>
            <person name="Hori S."/>
            <person name="Arai W."/>
            <person name="Tsubouchi T."/>
            <person name="Morono Y."/>
            <person name="Uchiyama I."/>
            <person name="Ito T."/>
            <person name="Fujiyama A."/>
            <person name="Inagaki F."/>
            <person name="Takami H."/>
        </authorList>
    </citation>
    <scope>NUCLEOTIDE SEQUENCE</scope>
    <source>
        <strain evidence="3">Expedition CK06-06</strain>
    </source>
</reference>
<evidence type="ECO:0000313" key="3">
    <source>
        <dbReference type="EMBL" id="GAG79783.1"/>
    </source>
</evidence>
<keyword evidence="2" id="KW-1133">Transmembrane helix</keyword>
<proteinExistence type="predicted"/>
<organism evidence="3">
    <name type="scientific">marine sediment metagenome</name>
    <dbReference type="NCBI Taxonomy" id="412755"/>
    <lineage>
        <taxon>unclassified sequences</taxon>
        <taxon>metagenomes</taxon>
        <taxon>ecological metagenomes</taxon>
    </lineage>
</organism>
<dbReference type="EMBL" id="BART01011023">
    <property type="protein sequence ID" value="GAG79783.1"/>
    <property type="molecule type" value="Genomic_DNA"/>
</dbReference>
<keyword evidence="2" id="KW-0472">Membrane</keyword>
<protein>
    <recommendedName>
        <fullName evidence="4">Prepilin-type N-terminal cleavage/methylation domain-containing protein</fullName>
    </recommendedName>
</protein>
<keyword evidence="2" id="KW-0812">Transmembrane</keyword>
<accession>X1B6I9</accession>
<name>X1B6I9_9ZZZZ</name>
<dbReference type="Pfam" id="PF07963">
    <property type="entry name" value="N_methyl"/>
    <property type="match status" value="1"/>
</dbReference>
<keyword evidence="1" id="KW-0488">Methylation</keyword>
<comment type="caution">
    <text evidence="3">The sequence shown here is derived from an EMBL/GenBank/DDBJ whole genome shotgun (WGS) entry which is preliminary data.</text>
</comment>
<dbReference type="NCBIfam" id="TIGR02532">
    <property type="entry name" value="IV_pilin_GFxxxE"/>
    <property type="match status" value="1"/>
</dbReference>
<evidence type="ECO:0000256" key="2">
    <source>
        <dbReference type="SAM" id="Phobius"/>
    </source>
</evidence>
<evidence type="ECO:0000256" key="1">
    <source>
        <dbReference type="ARBA" id="ARBA00022481"/>
    </source>
</evidence>
<dbReference type="InterPro" id="IPR012902">
    <property type="entry name" value="N_methyl_site"/>
</dbReference>
<dbReference type="SUPFAM" id="SSF54523">
    <property type="entry name" value="Pili subunits"/>
    <property type="match status" value="1"/>
</dbReference>
<dbReference type="GO" id="GO:0015627">
    <property type="term" value="C:type II protein secretion system complex"/>
    <property type="evidence" value="ECO:0007669"/>
    <property type="project" value="InterPro"/>
</dbReference>
<dbReference type="GO" id="GO:0015628">
    <property type="term" value="P:protein secretion by the type II secretion system"/>
    <property type="evidence" value="ECO:0007669"/>
    <property type="project" value="InterPro"/>
</dbReference>
<dbReference type="InterPro" id="IPR000983">
    <property type="entry name" value="Bac_GSPG_pilin"/>
</dbReference>
<sequence>MIIKNREKVGNFYECRGFSMIELLVVMGVIGVLIAIIVPTYLEYKAKTHDFSALSDTNNLQKLANQVLLDGIEINFIHDPGDGSVIGDENDELGHYIPEIYTLSPLVSAKVEIYNYIVAGSQISSIWLWVYSQKGTNDSSGLNGKKTFQVYMDGLTGSSLNNF</sequence>
<feature type="transmembrane region" description="Helical" evidence="2">
    <location>
        <begin position="21"/>
        <end position="42"/>
    </location>
</feature>
<dbReference type="Gene3D" id="3.30.700.10">
    <property type="entry name" value="Glycoprotein, Type 4 Pilin"/>
    <property type="match status" value="1"/>
</dbReference>
<dbReference type="AlphaFoldDB" id="X1B6I9"/>
<dbReference type="InterPro" id="IPR045584">
    <property type="entry name" value="Pilin-like"/>
</dbReference>